<dbReference type="EMBL" id="JADIKM010000005">
    <property type="protein sequence ID" value="MFK2905651.1"/>
    <property type="molecule type" value="Genomic_DNA"/>
</dbReference>
<dbReference type="CDD" id="cd00293">
    <property type="entry name" value="USP-like"/>
    <property type="match status" value="1"/>
</dbReference>
<dbReference type="InterPro" id="IPR014729">
    <property type="entry name" value="Rossmann-like_a/b/a_fold"/>
</dbReference>
<dbReference type="PANTHER" id="PTHR46268">
    <property type="entry name" value="STRESS RESPONSE PROTEIN NHAX"/>
    <property type="match status" value="1"/>
</dbReference>
<comment type="caution">
    <text evidence="4">The sequence shown here is derived from an EMBL/GenBank/DDBJ whole genome shotgun (WGS) entry which is preliminary data.</text>
</comment>
<name>A0ABW8JZN2_9GAMM</name>
<evidence type="ECO:0000256" key="1">
    <source>
        <dbReference type="ARBA" id="ARBA00008791"/>
    </source>
</evidence>
<dbReference type="SUPFAM" id="SSF52402">
    <property type="entry name" value="Adenine nucleotide alpha hydrolases-like"/>
    <property type="match status" value="1"/>
</dbReference>
<dbReference type="PIRSF" id="PIRSF006276">
    <property type="entry name" value="UspA"/>
    <property type="match status" value="1"/>
</dbReference>
<organism evidence="4 5">
    <name type="scientific">Dyella ginsengisoli</name>
    <dbReference type="NCBI Taxonomy" id="363848"/>
    <lineage>
        <taxon>Bacteria</taxon>
        <taxon>Pseudomonadati</taxon>
        <taxon>Pseudomonadota</taxon>
        <taxon>Gammaproteobacteria</taxon>
        <taxon>Lysobacterales</taxon>
        <taxon>Rhodanobacteraceae</taxon>
        <taxon>Dyella</taxon>
    </lineage>
</organism>
<dbReference type="PRINTS" id="PR01438">
    <property type="entry name" value="UNVRSLSTRESS"/>
</dbReference>
<dbReference type="Pfam" id="PF00582">
    <property type="entry name" value="Usp"/>
    <property type="match status" value="1"/>
</dbReference>
<evidence type="ECO:0000313" key="4">
    <source>
        <dbReference type="EMBL" id="MFK2905651.1"/>
    </source>
</evidence>
<dbReference type="Proteomes" id="UP001620460">
    <property type="component" value="Unassembled WGS sequence"/>
</dbReference>
<dbReference type="RefSeq" id="WP_404635255.1">
    <property type="nucleotide sequence ID" value="NZ_JADIKM010000005.1"/>
</dbReference>
<comment type="subcellular location">
    <subcellularLocation>
        <location evidence="2">Cytoplasm</location>
    </subcellularLocation>
</comment>
<accession>A0ABW8JZN2</accession>
<dbReference type="PANTHER" id="PTHR46268:SF15">
    <property type="entry name" value="UNIVERSAL STRESS PROTEIN HP_0031"/>
    <property type="match status" value="1"/>
</dbReference>
<evidence type="ECO:0000256" key="2">
    <source>
        <dbReference type="PIRNR" id="PIRNR006276"/>
    </source>
</evidence>
<comment type="similarity">
    <text evidence="1 2">Belongs to the universal stress protein A family.</text>
</comment>
<keyword evidence="2" id="KW-0963">Cytoplasm</keyword>
<proteinExistence type="inferred from homology"/>
<gene>
    <name evidence="4" type="ORF">ISP17_16955</name>
</gene>
<protein>
    <recommendedName>
        <fullName evidence="2">Universal stress protein</fullName>
    </recommendedName>
</protein>
<evidence type="ECO:0000313" key="5">
    <source>
        <dbReference type="Proteomes" id="UP001620460"/>
    </source>
</evidence>
<dbReference type="Gene3D" id="3.40.50.620">
    <property type="entry name" value="HUPs"/>
    <property type="match status" value="1"/>
</dbReference>
<reference evidence="4 5" key="1">
    <citation type="submission" date="2020-10" db="EMBL/GenBank/DDBJ databases">
        <title>Phylogeny of dyella-like bacteria.</title>
        <authorList>
            <person name="Fu J."/>
        </authorList>
    </citation>
    <scope>NUCLEOTIDE SEQUENCE [LARGE SCALE GENOMIC DNA]</scope>
    <source>
        <strain evidence="4 5">Gsoil3046</strain>
    </source>
</reference>
<dbReference type="InterPro" id="IPR006016">
    <property type="entry name" value="UspA"/>
</dbReference>
<keyword evidence="5" id="KW-1185">Reference proteome</keyword>
<evidence type="ECO:0000259" key="3">
    <source>
        <dbReference type="Pfam" id="PF00582"/>
    </source>
</evidence>
<feature type="domain" description="UspA" evidence="3">
    <location>
        <begin position="1"/>
        <end position="145"/>
    </location>
</feature>
<sequence length="145" mass="15892">MFKHLLVPTDGSELSVRAAKTAIELAHTCQARIHALHVVPPFHTVSYMAEMLAATELSYTQESIARAERYLADVRDLAAKAGVACDTSYVLDDRPHQAIAQTAADKHCDLIVMASHGWRGLNRLLLGSETHKVLLKSNVPVLVCH</sequence>
<dbReference type="InterPro" id="IPR006015">
    <property type="entry name" value="Universal_stress_UspA"/>
</dbReference>